<dbReference type="Pfam" id="PF01402">
    <property type="entry name" value="RHH_1"/>
    <property type="match status" value="1"/>
</dbReference>
<evidence type="ECO:0000313" key="3">
    <source>
        <dbReference type="EMBL" id="QFG11135.1"/>
    </source>
</evidence>
<dbReference type="CDD" id="cd22231">
    <property type="entry name" value="RHH_NikR_HicB-like"/>
    <property type="match status" value="1"/>
</dbReference>
<dbReference type="InterPro" id="IPR002145">
    <property type="entry name" value="CopG"/>
</dbReference>
<feature type="region of interest" description="Disordered" evidence="1">
    <location>
        <begin position="1"/>
        <end position="38"/>
    </location>
</feature>
<evidence type="ECO:0000259" key="2">
    <source>
        <dbReference type="Pfam" id="PF01402"/>
    </source>
</evidence>
<protein>
    <submittedName>
        <fullName evidence="3">Ribbon-helix-helix DNA binding domain protein</fullName>
    </submittedName>
</protein>
<dbReference type="SUPFAM" id="SSF47598">
    <property type="entry name" value="Ribbon-helix-helix"/>
    <property type="match status" value="1"/>
</dbReference>
<gene>
    <name evidence="3" type="primary">64</name>
    <name evidence="3" type="ORF">PBI_XULA_64</name>
</gene>
<dbReference type="InterPro" id="IPR010985">
    <property type="entry name" value="Ribbon_hlx_hlx"/>
</dbReference>
<dbReference type="GO" id="GO:0006355">
    <property type="term" value="P:regulation of DNA-templated transcription"/>
    <property type="evidence" value="ECO:0007669"/>
    <property type="project" value="InterPro"/>
</dbReference>
<dbReference type="Gene3D" id="1.10.1220.10">
    <property type="entry name" value="Met repressor-like"/>
    <property type="match status" value="1"/>
</dbReference>
<dbReference type="InterPro" id="IPR013321">
    <property type="entry name" value="Arc_rbn_hlx_hlx"/>
</dbReference>
<evidence type="ECO:0000313" key="4">
    <source>
        <dbReference type="Proteomes" id="UP000326015"/>
    </source>
</evidence>
<feature type="domain" description="Ribbon-helix-helix protein CopG" evidence="2">
    <location>
        <begin position="38"/>
        <end position="76"/>
    </location>
</feature>
<dbReference type="RefSeq" id="YP_010104204.1">
    <property type="nucleotide sequence ID" value="NC_055815.1"/>
</dbReference>
<organism evidence="3 4">
    <name type="scientific">Mycobacterium phage Xula</name>
    <dbReference type="NCBI Taxonomy" id="2599884"/>
    <lineage>
        <taxon>Viruses</taxon>
        <taxon>Duplodnaviria</taxon>
        <taxon>Heunggongvirae</taxon>
        <taxon>Uroviricota</taxon>
        <taxon>Caudoviricetes</taxon>
        <taxon>Chebruvirinae</taxon>
        <taxon>Brujitavirus</taxon>
        <taxon>Brujitavirus xula</taxon>
    </lineage>
</organism>
<dbReference type="EMBL" id="MN234195">
    <property type="protein sequence ID" value="QFG11135.1"/>
    <property type="molecule type" value="Genomic_DNA"/>
</dbReference>
<feature type="compositionally biased region" description="Low complexity" evidence="1">
    <location>
        <begin position="1"/>
        <end position="18"/>
    </location>
</feature>
<keyword evidence="4" id="KW-1185">Reference proteome</keyword>
<accession>A0A5J6TK44</accession>
<dbReference type="Proteomes" id="UP000326015">
    <property type="component" value="Segment"/>
</dbReference>
<evidence type="ECO:0000256" key="1">
    <source>
        <dbReference type="SAM" id="MobiDB-lite"/>
    </source>
</evidence>
<dbReference type="KEGG" id="vg:65122144"/>
<proteinExistence type="predicted"/>
<dbReference type="GeneID" id="65122144"/>
<reference evidence="3 4" key="1">
    <citation type="submission" date="2019-07" db="EMBL/GenBank/DDBJ databases">
        <authorList>
            <person name="Aull H.A."/>
            <person name="Stoner T.H."/>
            <person name="Garlena R.A."/>
            <person name="Russell D.A."/>
            <person name="Pope W.H."/>
            <person name="Jacobs-Sera D."/>
            <person name="Hatfull G.F."/>
        </authorList>
    </citation>
    <scope>NUCLEOTIDE SEQUENCE [LARGE SCALE GENOMIC DNA]</scope>
</reference>
<sequence>MSGDRAGPAHRGPAPAQGVGDLMNNNTKRAGRPEVGRPVNVRLGDDLLAEVDEYAAAKGIARAEAIRHLLRRGLKRGKR</sequence>
<name>A0A5J6TK44_9CAUD</name>